<dbReference type="EMBL" id="JBHTJA010000234">
    <property type="protein sequence ID" value="MFD0906138.1"/>
    <property type="molecule type" value="Genomic_DNA"/>
</dbReference>
<proteinExistence type="predicted"/>
<comment type="caution">
    <text evidence="1">The sequence shown here is derived from an EMBL/GenBank/DDBJ whole genome shotgun (WGS) entry which is preliminary data.</text>
</comment>
<dbReference type="Proteomes" id="UP001596972">
    <property type="component" value="Unassembled WGS sequence"/>
</dbReference>
<keyword evidence="2" id="KW-1185">Reference proteome</keyword>
<accession>A0ABW3F091</accession>
<dbReference type="SUPFAM" id="SSF51197">
    <property type="entry name" value="Clavaminate synthase-like"/>
    <property type="match status" value="1"/>
</dbReference>
<organism evidence="1 2">
    <name type="scientific">Actinomadura sediminis</name>
    <dbReference type="NCBI Taxonomy" id="1038904"/>
    <lineage>
        <taxon>Bacteria</taxon>
        <taxon>Bacillati</taxon>
        <taxon>Actinomycetota</taxon>
        <taxon>Actinomycetes</taxon>
        <taxon>Streptosporangiales</taxon>
        <taxon>Thermomonosporaceae</taxon>
        <taxon>Actinomadura</taxon>
    </lineage>
</organism>
<dbReference type="Gene3D" id="2.60.120.620">
    <property type="entry name" value="q2cbj1_9rhob like domain"/>
    <property type="match status" value="1"/>
</dbReference>
<gene>
    <name evidence="1" type="ORF">ACFQ11_37595</name>
</gene>
<evidence type="ECO:0000313" key="1">
    <source>
        <dbReference type="EMBL" id="MFD0906138.1"/>
    </source>
</evidence>
<sequence length="129" mass="13599">MHGSDNVASEGRDLLMLFLLSDVGEDDAPTRIRVGSHLDVPPILEPASDRGLTFMEIAERAVPATGHGPVALATGRAGDVYLCHPFPVHAAQPHRGTEPKFMAQPPLLPVGPLRDDSPVAAAIRRGLAG</sequence>
<name>A0ABW3F091_9ACTN</name>
<evidence type="ECO:0000313" key="2">
    <source>
        <dbReference type="Proteomes" id="UP001596972"/>
    </source>
</evidence>
<protein>
    <recommendedName>
        <fullName evidence="3">Phytanoyl-CoA dioxygenase</fullName>
    </recommendedName>
</protein>
<dbReference type="RefSeq" id="WP_378307711.1">
    <property type="nucleotide sequence ID" value="NZ_JBHTJA010000234.1"/>
</dbReference>
<reference evidence="2" key="1">
    <citation type="journal article" date="2019" name="Int. J. Syst. Evol. Microbiol.">
        <title>The Global Catalogue of Microorganisms (GCM) 10K type strain sequencing project: providing services to taxonomists for standard genome sequencing and annotation.</title>
        <authorList>
            <consortium name="The Broad Institute Genomics Platform"/>
            <consortium name="The Broad Institute Genome Sequencing Center for Infectious Disease"/>
            <person name="Wu L."/>
            <person name="Ma J."/>
        </authorList>
    </citation>
    <scope>NUCLEOTIDE SEQUENCE [LARGE SCALE GENOMIC DNA]</scope>
    <source>
        <strain evidence="2">JCM 31202</strain>
    </source>
</reference>
<evidence type="ECO:0008006" key="3">
    <source>
        <dbReference type="Google" id="ProtNLM"/>
    </source>
</evidence>